<accession>A0A2G5TQQ8</accession>
<comment type="similarity">
    <text evidence="2">Belongs to the nuclear hormone receptor family.</text>
</comment>
<dbReference type="InterPro" id="IPR013088">
    <property type="entry name" value="Znf_NHR/GATA"/>
</dbReference>
<evidence type="ECO:0000259" key="11">
    <source>
        <dbReference type="PROSITE" id="PS51030"/>
    </source>
</evidence>
<dbReference type="PANTHER" id="PTHR45886">
    <property type="entry name" value="NUCLEAR HORMONE RECEPTOR FAMILY-RELATED-RELATED"/>
    <property type="match status" value="1"/>
</dbReference>
<evidence type="ECO:0000256" key="7">
    <source>
        <dbReference type="ARBA" id="ARBA00023125"/>
    </source>
</evidence>
<keyword evidence="8" id="KW-0804">Transcription</keyword>
<dbReference type="OrthoDB" id="9984314at2759"/>
<reference evidence="13" key="1">
    <citation type="submission" date="2017-10" db="EMBL/GenBank/DDBJ databases">
        <title>Rapid genome shrinkage in a self-fertile nematode reveals novel sperm competition proteins.</title>
        <authorList>
            <person name="Yin D."/>
            <person name="Schwarz E.M."/>
            <person name="Thomas C.G."/>
            <person name="Felde R.L."/>
            <person name="Korf I.F."/>
            <person name="Cutter A.D."/>
            <person name="Schartner C.M."/>
            <person name="Ralston E.J."/>
            <person name="Meyer B.J."/>
            <person name="Haag E.S."/>
        </authorList>
    </citation>
    <scope>NUCLEOTIDE SEQUENCE [LARGE SCALE GENOMIC DNA]</scope>
    <source>
        <strain evidence="13">JU1422</strain>
    </source>
</reference>
<evidence type="ECO:0000256" key="8">
    <source>
        <dbReference type="ARBA" id="ARBA00023163"/>
    </source>
</evidence>
<dbReference type="FunFam" id="3.30.50.10:FF:000030">
    <property type="entry name" value="Nuclear Hormone Receptor family"/>
    <property type="match status" value="1"/>
</dbReference>
<dbReference type="CDD" id="cd06960">
    <property type="entry name" value="NR_DBD_HNF4A"/>
    <property type="match status" value="1"/>
</dbReference>
<evidence type="ECO:0000256" key="5">
    <source>
        <dbReference type="ARBA" id="ARBA00022833"/>
    </source>
</evidence>
<dbReference type="GO" id="GO:0005634">
    <property type="term" value="C:nucleus"/>
    <property type="evidence" value="ECO:0007669"/>
    <property type="project" value="UniProtKB-SubCell"/>
</dbReference>
<keyword evidence="7" id="KW-0238">DNA-binding</keyword>
<keyword evidence="6" id="KW-0805">Transcription regulation</keyword>
<feature type="domain" description="Nuclear receptor" evidence="11">
    <location>
        <begin position="10"/>
        <end position="88"/>
    </location>
</feature>
<name>A0A2G5TQQ8_9PELO</name>
<dbReference type="GO" id="GO:0008270">
    <property type="term" value="F:zinc ion binding"/>
    <property type="evidence" value="ECO:0007669"/>
    <property type="project" value="UniProtKB-KW"/>
</dbReference>
<evidence type="ECO:0000256" key="10">
    <source>
        <dbReference type="ARBA" id="ARBA00023242"/>
    </source>
</evidence>
<evidence type="ECO:0000256" key="6">
    <source>
        <dbReference type="ARBA" id="ARBA00023015"/>
    </source>
</evidence>
<sequence length="222" mass="25883">MATQPLNIRPSQCLVCHRPAHQHHCGVPTCKGCKTFFRRMYISQKVNKCQFDMNCFNEAKREIFNLRCQYCRYQKCIEVGMNPNDLKLPEAESLNVLTTTSDNLPLLLNQLAHLDTYRIHLLKNCSYDGDPTIEEISCMTQNLNFRCSPMAPDLPPLEWGFFTGLTSIDFLRKLQTVQNLDIKNRTILLKQAFKTHSLLFESFDSFQKKQSCFSQWIRLFSK</sequence>
<proteinExistence type="inferred from homology"/>
<dbReference type="GO" id="GO:0003700">
    <property type="term" value="F:DNA-binding transcription factor activity"/>
    <property type="evidence" value="ECO:0007669"/>
    <property type="project" value="InterPro"/>
</dbReference>
<dbReference type="PRINTS" id="PR00047">
    <property type="entry name" value="STROIDFINGER"/>
</dbReference>
<organism evidence="12 13">
    <name type="scientific">Caenorhabditis nigoni</name>
    <dbReference type="NCBI Taxonomy" id="1611254"/>
    <lineage>
        <taxon>Eukaryota</taxon>
        <taxon>Metazoa</taxon>
        <taxon>Ecdysozoa</taxon>
        <taxon>Nematoda</taxon>
        <taxon>Chromadorea</taxon>
        <taxon>Rhabditida</taxon>
        <taxon>Rhabditina</taxon>
        <taxon>Rhabditomorpha</taxon>
        <taxon>Rhabditoidea</taxon>
        <taxon>Rhabditidae</taxon>
        <taxon>Peloderinae</taxon>
        <taxon>Caenorhabditis</taxon>
    </lineage>
</organism>
<keyword evidence="3" id="KW-0479">Metal-binding</keyword>
<dbReference type="SUPFAM" id="SSF48508">
    <property type="entry name" value="Nuclear receptor ligand-binding domain"/>
    <property type="match status" value="1"/>
</dbReference>
<keyword evidence="5" id="KW-0862">Zinc</keyword>
<dbReference type="AlphaFoldDB" id="A0A2G5TQQ8"/>
<comment type="subcellular location">
    <subcellularLocation>
        <location evidence="1">Nucleus</location>
    </subcellularLocation>
</comment>
<evidence type="ECO:0000256" key="4">
    <source>
        <dbReference type="ARBA" id="ARBA00022771"/>
    </source>
</evidence>
<keyword evidence="10" id="KW-0539">Nucleus</keyword>
<evidence type="ECO:0000313" key="12">
    <source>
        <dbReference type="EMBL" id="PIC29336.1"/>
    </source>
</evidence>
<evidence type="ECO:0000256" key="1">
    <source>
        <dbReference type="ARBA" id="ARBA00004123"/>
    </source>
</evidence>
<dbReference type="GO" id="GO:0000978">
    <property type="term" value="F:RNA polymerase II cis-regulatory region sequence-specific DNA binding"/>
    <property type="evidence" value="ECO:0007669"/>
    <property type="project" value="InterPro"/>
</dbReference>
<dbReference type="EMBL" id="PDUG01000005">
    <property type="protein sequence ID" value="PIC29336.1"/>
    <property type="molecule type" value="Genomic_DNA"/>
</dbReference>
<evidence type="ECO:0000256" key="9">
    <source>
        <dbReference type="ARBA" id="ARBA00023170"/>
    </source>
</evidence>
<dbReference type="Pfam" id="PF00105">
    <property type="entry name" value="zf-C4"/>
    <property type="match status" value="1"/>
</dbReference>
<dbReference type="SMART" id="SM00399">
    <property type="entry name" value="ZnF_C4"/>
    <property type="match status" value="1"/>
</dbReference>
<comment type="caution">
    <text evidence="12">The sequence shown here is derived from an EMBL/GenBank/DDBJ whole genome shotgun (WGS) entry which is preliminary data.</text>
</comment>
<evidence type="ECO:0000256" key="3">
    <source>
        <dbReference type="ARBA" id="ARBA00022723"/>
    </source>
</evidence>
<protein>
    <recommendedName>
        <fullName evidence="11">Nuclear receptor domain-containing protein</fullName>
    </recommendedName>
</protein>
<dbReference type="InterPro" id="IPR001628">
    <property type="entry name" value="Znf_hrmn_rcpt"/>
</dbReference>
<keyword evidence="4" id="KW-0863">Zinc-finger</keyword>
<dbReference type="Gene3D" id="3.30.50.10">
    <property type="entry name" value="Erythroid Transcription Factor GATA-1, subunit A"/>
    <property type="match status" value="1"/>
</dbReference>
<dbReference type="InterPro" id="IPR035500">
    <property type="entry name" value="NHR-like_dom_sf"/>
</dbReference>
<dbReference type="SUPFAM" id="SSF57716">
    <property type="entry name" value="Glucocorticoid receptor-like (DNA-binding domain)"/>
    <property type="match status" value="1"/>
</dbReference>
<dbReference type="InterPro" id="IPR049636">
    <property type="entry name" value="HNF4-like_DBD"/>
</dbReference>
<evidence type="ECO:0000256" key="2">
    <source>
        <dbReference type="ARBA" id="ARBA00005993"/>
    </source>
</evidence>
<dbReference type="PROSITE" id="PS51030">
    <property type="entry name" value="NUCLEAR_REC_DBD_2"/>
    <property type="match status" value="1"/>
</dbReference>
<gene>
    <name evidence="12" type="primary">Cnig_chr_V.g20951</name>
    <name evidence="12" type="ORF">B9Z55_020951</name>
</gene>
<evidence type="ECO:0000313" key="13">
    <source>
        <dbReference type="Proteomes" id="UP000230233"/>
    </source>
</evidence>
<dbReference type="PANTHER" id="PTHR45886:SF8">
    <property type="entry name" value="NUCLEAR HORMONE RECEPTOR FAMILY-RELATED"/>
    <property type="match status" value="1"/>
</dbReference>
<keyword evidence="9" id="KW-0675">Receptor</keyword>
<dbReference type="STRING" id="1611254.A0A2G5TQQ8"/>
<keyword evidence="13" id="KW-1185">Reference proteome</keyword>
<dbReference type="Proteomes" id="UP000230233">
    <property type="component" value="Chromosome V"/>
</dbReference>